<dbReference type="PANTHER" id="PTHR30572:SF4">
    <property type="entry name" value="ABC TRANSPORTER PERMEASE YTRF"/>
    <property type="match status" value="1"/>
</dbReference>
<evidence type="ECO:0000313" key="10">
    <source>
        <dbReference type="EMBL" id="QOY92226.1"/>
    </source>
</evidence>
<evidence type="ECO:0000256" key="3">
    <source>
        <dbReference type="ARBA" id="ARBA00022692"/>
    </source>
</evidence>
<dbReference type="Proteomes" id="UP000593892">
    <property type="component" value="Chromosome"/>
</dbReference>
<dbReference type="PANTHER" id="PTHR30572">
    <property type="entry name" value="MEMBRANE COMPONENT OF TRANSPORTER-RELATED"/>
    <property type="match status" value="1"/>
</dbReference>
<dbReference type="InterPro" id="IPR025857">
    <property type="entry name" value="MacB_PCD"/>
</dbReference>
<protein>
    <submittedName>
        <fullName evidence="10">ABC transporter permease</fullName>
    </submittedName>
</protein>
<evidence type="ECO:0000256" key="5">
    <source>
        <dbReference type="ARBA" id="ARBA00023136"/>
    </source>
</evidence>
<feature type="domain" description="MacB-like periplasmic core" evidence="9">
    <location>
        <begin position="470"/>
        <end position="686"/>
    </location>
</feature>
<gene>
    <name evidence="10" type="ORF">IRI77_32295</name>
</gene>
<dbReference type="InterPro" id="IPR017800">
    <property type="entry name" value="ADOP"/>
</dbReference>
<dbReference type="KEGG" id="pfer:IRI77_32295"/>
<dbReference type="Pfam" id="PF12704">
    <property type="entry name" value="MacB_PCD"/>
    <property type="match status" value="2"/>
</dbReference>
<accession>A0A7S7SQ40</accession>
<keyword evidence="4 7" id="KW-1133">Transmembrane helix</keyword>
<keyword evidence="5 7" id="KW-0472">Membrane</keyword>
<feature type="transmembrane region" description="Helical" evidence="7">
    <location>
        <begin position="310"/>
        <end position="335"/>
    </location>
</feature>
<sequence>MPPDEARRLALVRLGGLQQTRELHRESRGLPLLETVLRDLRYALRTMRRDAALTTFAILIVGLGVGASSTVFSVLDTLLLRPLPFSDAGRLVWIANGESANLSAQTVQVDNLQDLQAQTQSLSDVAAYSPFYGAGDLQLTGVGEPERLTGVPVTEDFFRLLGVRPRMGRSFTAEECRWNVAKTVVLSHALWKRRFATDPHVVGRAITLDGAPATIVGVLPSTFDFAATFAPGTRADLFVPFPLSPETNRRGNTLALIGRLKPGVDLRTAQAEAALIAERLMAGRSKDSRRNGFQPRLSMLRDHISGRFRYALLVLAGSVGFLMLLVCANLSNLLLARASARRKEMAIRTALGAGRGHLIRQLLIESVVLSCCGAVLGLILAVAGTSLIAQVEGTSIPLLQAIRVDAAALSFTAAMAGLTGLLFGLAPALQASAPAPQSALKETGRGATGGRERGWLRDSLVVCEVALACVLLTGAGLLVRSFVRVLDVELGFETNNVLALRIDPGRAYETYQRKLNYFDGVLERVRSLPGVEQVGLTDALPLGDNYGWRLWGVGDAARTYQMGERPTALVRIVDDGYLPAMKIALRSGRAFTASDNSSSEQVILINEMLARTLWPGQDPVGRQVRTLGPNPWRVIGVVGGVRYFGLETEFASEMYLPIRQTGDFSSVDLVVRGSRSPAELAPEVRRALRAFDPRMPAAEFRTMQQLVDHSVFSRRFVVLLLVGFAVFGLVLASLGIYGVISYSISQRRQEIGIRMALGASAGNLQLSILWQTVRLALVGLAMGVPLSWAAARTMRGLLFGVPFADPLTFGAVLVLLAAVAALAGYGPARRVSRLDPSCALRSE</sequence>
<keyword evidence="3 7" id="KW-0812">Transmembrane</keyword>
<dbReference type="Pfam" id="PF02687">
    <property type="entry name" value="FtsX"/>
    <property type="match status" value="2"/>
</dbReference>
<evidence type="ECO:0000256" key="7">
    <source>
        <dbReference type="SAM" id="Phobius"/>
    </source>
</evidence>
<comment type="subcellular location">
    <subcellularLocation>
        <location evidence="1">Cell membrane</location>
        <topology evidence="1">Multi-pass membrane protein</topology>
    </subcellularLocation>
</comment>
<comment type="similarity">
    <text evidence="6">Belongs to the ABC-4 integral membrane protein family.</text>
</comment>
<keyword evidence="11" id="KW-1185">Reference proteome</keyword>
<dbReference type="InterPro" id="IPR050250">
    <property type="entry name" value="Macrolide_Exporter_MacB"/>
</dbReference>
<dbReference type="NCBIfam" id="TIGR03434">
    <property type="entry name" value="ADOP"/>
    <property type="match status" value="1"/>
</dbReference>
<evidence type="ECO:0000313" key="11">
    <source>
        <dbReference type="Proteomes" id="UP000593892"/>
    </source>
</evidence>
<feature type="transmembrane region" description="Helical" evidence="7">
    <location>
        <begin position="716"/>
        <end position="740"/>
    </location>
</feature>
<dbReference type="EMBL" id="CP063849">
    <property type="protein sequence ID" value="QOY92226.1"/>
    <property type="molecule type" value="Genomic_DNA"/>
</dbReference>
<dbReference type="AlphaFoldDB" id="A0A7S7SQ40"/>
<feature type="transmembrane region" description="Helical" evidence="7">
    <location>
        <begin position="408"/>
        <end position="429"/>
    </location>
</feature>
<feature type="domain" description="ABC3 transporter permease C-terminal" evidence="8">
    <location>
        <begin position="724"/>
        <end position="836"/>
    </location>
</feature>
<feature type="transmembrane region" description="Helical" evidence="7">
    <location>
        <begin position="51"/>
        <end position="75"/>
    </location>
</feature>
<evidence type="ECO:0000256" key="1">
    <source>
        <dbReference type="ARBA" id="ARBA00004651"/>
    </source>
</evidence>
<name>A0A7S7SQ40_PALFE</name>
<feature type="transmembrane region" description="Helical" evidence="7">
    <location>
        <begin position="362"/>
        <end position="388"/>
    </location>
</feature>
<feature type="domain" description="MacB-like periplasmic core" evidence="9">
    <location>
        <begin position="54"/>
        <end position="273"/>
    </location>
</feature>
<reference evidence="10 11" key="1">
    <citation type="submission" date="2020-10" db="EMBL/GenBank/DDBJ databases">
        <title>Complete genome sequence of Paludibaculum fermentans P105T, a facultatively anaerobic acidobacterium capable of dissimilatory Fe(III) reduction.</title>
        <authorList>
            <person name="Dedysh S.N."/>
            <person name="Beletsky A.V."/>
            <person name="Kulichevskaya I.S."/>
            <person name="Mardanov A.V."/>
            <person name="Ravin N.V."/>
        </authorList>
    </citation>
    <scope>NUCLEOTIDE SEQUENCE [LARGE SCALE GENOMIC DNA]</scope>
    <source>
        <strain evidence="10 11">P105</strain>
    </source>
</reference>
<evidence type="ECO:0000256" key="4">
    <source>
        <dbReference type="ARBA" id="ARBA00022989"/>
    </source>
</evidence>
<organism evidence="10 11">
    <name type="scientific">Paludibaculum fermentans</name>
    <dbReference type="NCBI Taxonomy" id="1473598"/>
    <lineage>
        <taxon>Bacteria</taxon>
        <taxon>Pseudomonadati</taxon>
        <taxon>Acidobacteriota</taxon>
        <taxon>Terriglobia</taxon>
        <taxon>Bryobacterales</taxon>
        <taxon>Bryobacteraceae</taxon>
        <taxon>Paludibaculum</taxon>
    </lineage>
</organism>
<dbReference type="InterPro" id="IPR003838">
    <property type="entry name" value="ABC3_permease_C"/>
</dbReference>
<keyword evidence="2" id="KW-1003">Cell membrane</keyword>
<evidence type="ECO:0000259" key="8">
    <source>
        <dbReference type="Pfam" id="PF02687"/>
    </source>
</evidence>
<evidence type="ECO:0000256" key="2">
    <source>
        <dbReference type="ARBA" id="ARBA00022475"/>
    </source>
</evidence>
<dbReference type="GO" id="GO:0005886">
    <property type="term" value="C:plasma membrane"/>
    <property type="evidence" value="ECO:0007669"/>
    <property type="project" value="UniProtKB-SubCell"/>
</dbReference>
<feature type="transmembrane region" description="Helical" evidence="7">
    <location>
        <begin position="773"/>
        <end position="791"/>
    </location>
</feature>
<evidence type="ECO:0000259" key="9">
    <source>
        <dbReference type="Pfam" id="PF12704"/>
    </source>
</evidence>
<feature type="domain" description="ABC3 transporter permease C-terminal" evidence="8">
    <location>
        <begin position="320"/>
        <end position="432"/>
    </location>
</feature>
<feature type="transmembrane region" description="Helical" evidence="7">
    <location>
        <begin position="803"/>
        <end position="825"/>
    </location>
</feature>
<dbReference type="GO" id="GO:0022857">
    <property type="term" value="F:transmembrane transporter activity"/>
    <property type="evidence" value="ECO:0007669"/>
    <property type="project" value="TreeGrafter"/>
</dbReference>
<proteinExistence type="inferred from homology"/>
<evidence type="ECO:0000256" key="6">
    <source>
        <dbReference type="ARBA" id="ARBA00038076"/>
    </source>
</evidence>
<feature type="transmembrane region" description="Helical" evidence="7">
    <location>
        <begin position="460"/>
        <end position="479"/>
    </location>
</feature>